<reference evidence="1" key="1">
    <citation type="journal article" date="2015" name="Nature">
        <title>Complex archaea that bridge the gap between prokaryotes and eukaryotes.</title>
        <authorList>
            <person name="Spang A."/>
            <person name="Saw J.H."/>
            <person name="Jorgensen S.L."/>
            <person name="Zaremba-Niedzwiedzka K."/>
            <person name="Martijn J."/>
            <person name="Lind A.E."/>
            <person name="van Eijk R."/>
            <person name="Schleper C."/>
            <person name="Guy L."/>
            <person name="Ettema T.J."/>
        </authorList>
    </citation>
    <scope>NUCLEOTIDE SEQUENCE</scope>
</reference>
<dbReference type="PANTHER" id="PTHR12558">
    <property type="entry name" value="CELL DIVISION CYCLE 16,23,27"/>
    <property type="match status" value="1"/>
</dbReference>
<dbReference type="PROSITE" id="PS50005">
    <property type="entry name" value="TPR"/>
    <property type="match status" value="2"/>
</dbReference>
<dbReference type="AlphaFoldDB" id="A0A0F8ZVB2"/>
<organism evidence="1">
    <name type="scientific">marine sediment metagenome</name>
    <dbReference type="NCBI Taxonomy" id="412755"/>
    <lineage>
        <taxon>unclassified sequences</taxon>
        <taxon>metagenomes</taxon>
        <taxon>ecological metagenomes</taxon>
    </lineage>
</organism>
<dbReference type="Pfam" id="PF07721">
    <property type="entry name" value="TPR_4"/>
    <property type="match status" value="1"/>
</dbReference>
<dbReference type="PANTHER" id="PTHR12558:SF13">
    <property type="entry name" value="CELL DIVISION CYCLE PROTEIN 27 HOMOLOG"/>
    <property type="match status" value="1"/>
</dbReference>
<dbReference type="Pfam" id="PF13432">
    <property type="entry name" value="TPR_16"/>
    <property type="match status" value="1"/>
</dbReference>
<dbReference type="SMART" id="SM00028">
    <property type="entry name" value="TPR"/>
    <property type="match status" value="4"/>
</dbReference>
<dbReference type="InterPro" id="IPR019734">
    <property type="entry name" value="TPR_rpt"/>
</dbReference>
<accession>A0A0F8ZVB2</accession>
<dbReference type="Gene3D" id="1.25.40.10">
    <property type="entry name" value="Tetratricopeptide repeat domain"/>
    <property type="match status" value="1"/>
</dbReference>
<dbReference type="InterPro" id="IPR013360">
    <property type="entry name" value="Pilus_4_PilW"/>
</dbReference>
<protein>
    <submittedName>
        <fullName evidence="1">Uncharacterized protein</fullName>
    </submittedName>
</protein>
<gene>
    <name evidence="1" type="ORF">LCGC14_2728970</name>
</gene>
<proteinExistence type="predicted"/>
<evidence type="ECO:0000313" key="1">
    <source>
        <dbReference type="EMBL" id="KKK89850.1"/>
    </source>
</evidence>
<dbReference type="EMBL" id="LAZR01049349">
    <property type="protein sequence ID" value="KKK89850.1"/>
    <property type="molecule type" value="Genomic_DNA"/>
</dbReference>
<sequence>MVLSIANKQLKLLLCFAVLISILGSTGCVTTERGGVGTKADSKKALEYSVTLARNYIRQGNWEAAKRHLRTAIKIDDSSYEVYEALALVFQNTGEFELAEENYKKSIKLNPKFSRVRNNYATFLYQQRRFDEAVEQLQMVVKDTLYEKRTVAYINLGRAYVQLNELKPAEDAFRRAYLMDRRNVPLMYQLAEVYFQLGDYPQSQQYYDGYRSQVKRQPAQALWLGIRLANTFDNQDALSSYSLALKNLYPTSKEYLQYKNNFGGGK</sequence>
<dbReference type="InterPro" id="IPR011717">
    <property type="entry name" value="TPR-4"/>
</dbReference>
<dbReference type="InterPro" id="IPR011990">
    <property type="entry name" value="TPR-like_helical_dom_sf"/>
</dbReference>
<comment type="caution">
    <text evidence="1">The sequence shown here is derived from an EMBL/GenBank/DDBJ whole genome shotgun (WGS) entry which is preliminary data.</text>
</comment>
<dbReference type="Pfam" id="PF13181">
    <property type="entry name" value="TPR_8"/>
    <property type="match status" value="2"/>
</dbReference>
<dbReference type="NCBIfam" id="TIGR02521">
    <property type="entry name" value="type_IV_pilW"/>
    <property type="match status" value="1"/>
</dbReference>
<dbReference type="SUPFAM" id="SSF48452">
    <property type="entry name" value="TPR-like"/>
    <property type="match status" value="1"/>
</dbReference>
<name>A0A0F8ZVB2_9ZZZZ</name>